<dbReference type="Proteomes" id="UP000305674">
    <property type="component" value="Unassembled WGS sequence"/>
</dbReference>
<gene>
    <name evidence="2" type="ORF">FCL40_07665</name>
</gene>
<dbReference type="InterPro" id="IPR051311">
    <property type="entry name" value="DedA_domain"/>
</dbReference>
<name>A0A4U1BEE2_9GAMM</name>
<dbReference type="OrthoDB" id="9810270at2"/>
<evidence type="ECO:0000256" key="1">
    <source>
        <dbReference type="SAM" id="Phobius"/>
    </source>
</evidence>
<sequence length="183" mass="20395">MCRWWPVTPSNRPGLRRRSLAAFAFLEGVILPVPAELVLAPLCRLEPRHWLSLAWLTVFWSVVGGLLAYLVARWGMDSLVLPLVKQWGYEAELTEVLELYRQWGVWVLAVSGLTPLPYKLATLAAGASGVSWPLFLVAASVSRASRYLLVAWVAKETGRMPRGYAWLGWVILGVLLCALLLVI</sequence>
<dbReference type="PANTHER" id="PTHR42709">
    <property type="entry name" value="ALKALINE PHOSPHATASE LIKE PROTEIN"/>
    <property type="match status" value="1"/>
</dbReference>
<dbReference type="PANTHER" id="PTHR42709:SF11">
    <property type="entry name" value="DEDA FAMILY PROTEIN"/>
    <property type="match status" value="1"/>
</dbReference>
<feature type="transmembrane region" description="Helical" evidence="1">
    <location>
        <begin position="163"/>
        <end position="182"/>
    </location>
</feature>
<keyword evidence="3" id="KW-1185">Reference proteome</keyword>
<proteinExistence type="predicted"/>
<keyword evidence="1" id="KW-1133">Transmembrane helix</keyword>
<feature type="transmembrane region" description="Helical" evidence="1">
    <location>
        <begin position="120"/>
        <end position="142"/>
    </location>
</feature>
<dbReference type="GO" id="GO:0005886">
    <property type="term" value="C:plasma membrane"/>
    <property type="evidence" value="ECO:0007669"/>
    <property type="project" value="UniProtKB-ARBA"/>
</dbReference>
<keyword evidence="1" id="KW-0812">Transmembrane</keyword>
<comment type="caution">
    <text evidence="2">The sequence shown here is derived from an EMBL/GenBank/DDBJ whole genome shotgun (WGS) entry which is preliminary data.</text>
</comment>
<evidence type="ECO:0000313" key="3">
    <source>
        <dbReference type="Proteomes" id="UP000305674"/>
    </source>
</evidence>
<feature type="transmembrane region" description="Helical" evidence="1">
    <location>
        <begin position="50"/>
        <end position="72"/>
    </location>
</feature>
<evidence type="ECO:0000313" key="2">
    <source>
        <dbReference type="EMBL" id="TKB49208.1"/>
    </source>
</evidence>
<dbReference type="EMBL" id="SWCI01000004">
    <property type="protein sequence ID" value="TKB49208.1"/>
    <property type="molecule type" value="Genomic_DNA"/>
</dbReference>
<reference evidence="2 3" key="1">
    <citation type="submission" date="2019-04" db="EMBL/GenBank/DDBJ databases">
        <authorList>
            <person name="Hwang J.C."/>
        </authorList>
    </citation>
    <scope>NUCLEOTIDE SEQUENCE [LARGE SCALE GENOMIC DNA]</scope>
    <source>
        <strain evidence="2 3">IMCC35001</strain>
    </source>
</reference>
<protein>
    <submittedName>
        <fullName evidence="2">DedA family protein</fullName>
    </submittedName>
</protein>
<accession>A0A4U1BEE2</accession>
<feature type="transmembrane region" description="Helical" evidence="1">
    <location>
        <begin position="20"/>
        <end position="43"/>
    </location>
</feature>
<dbReference type="AlphaFoldDB" id="A0A4U1BEE2"/>
<keyword evidence="1" id="KW-0472">Membrane</keyword>
<organism evidence="2 3">
    <name type="scientific">Ferrimonas sediminicola</name>
    <dbReference type="NCBI Taxonomy" id="2569538"/>
    <lineage>
        <taxon>Bacteria</taxon>
        <taxon>Pseudomonadati</taxon>
        <taxon>Pseudomonadota</taxon>
        <taxon>Gammaproteobacteria</taxon>
        <taxon>Alteromonadales</taxon>
        <taxon>Ferrimonadaceae</taxon>
        <taxon>Ferrimonas</taxon>
    </lineage>
</organism>